<protein>
    <recommendedName>
        <fullName evidence="4">RRM domain-containing protein</fullName>
    </recommendedName>
</protein>
<feature type="compositionally biased region" description="Basic and acidic residues" evidence="1">
    <location>
        <begin position="211"/>
        <end position="221"/>
    </location>
</feature>
<dbReference type="EMBL" id="JBCAWK010000007">
    <property type="protein sequence ID" value="KAK8853324.1"/>
    <property type="molecule type" value="Genomic_DNA"/>
</dbReference>
<feature type="compositionally biased region" description="Polar residues" evidence="1">
    <location>
        <begin position="97"/>
        <end position="110"/>
    </location>
</feature>
<comment type="caution">
    <text evidence="2">The sequence shown here is derived from an EMBL/GenBank/DDBJ whole genome shotgun (WGS) entry which is preliminary data.</text>
</comment>
<dbReference type="AlphaFoldDB" id="A0AAW0YXX6"/>
<name>A0AAW0YXX6_9TREE</name>
<dbReference type="Proteomes" id="UP001388673">
    <property type="component" value="Unassembled WGS sequence"/>
</dbReference>
<dbReference type="RefSeq" id="XP_066802510.1">
    <property type="nucleotide sequence ID" value="XM_066947131.1"/>
</dbReference>
<dbReference type="GO" id="GO:0003676">
    <property type="term" value="F:nucleic acid binding"/>
    <property type="evidence" value="ECO:0007669"/>
    <property type="project" value="InterPro"/>
</dbReference>
<feature type="region of interest" description="Disordered" evidence="1">
    <location>
        <begin position="94"/>
        <end position="125"/>
    </location>
</feature>
<feature type="region of interest" description="Disordered" evidence="1">
    <location>
        <begin position="175"/>
        <end position="233"/>
    </location>
</feature>
<gene>
    <name evidence="2" type="ORF">IAR55_004028</name>
</gene>
<evidence type="ECO:0000313" key="2">
    <source>
        <dbReference type="EMBL" id="KAK8853324.1"/>
    </source>
</evidence>
<dbReference type="SUPFAM" id="SSF54928">
    <property type="entry name" value="RNA-binding domain, RBD"/>
    <property type="match status" value="1"/>
</dbReference>
<evidence type="ECO:0000313" key="3">
    <source>
        <dbReference type="Proteomes" id="UP001388673"/>
    </source>
</evidence>
<accession>A0AAW0YXX6</accession>
<evidence type="ECO:0000256" key="1">
    <source>
        <dbReference type="SAM" id="MobiDB-lite"/>
    </source>
</evidence>
<dbReference type="KEGG" id="kne:92181286"/>
<evidence type="ECO:0008006" key="4">
    <source>
        <dbReference type="Google" id="ProtNLM"/>
    </source>
</evidence>
<sequence>MSYAYSNPYQRTQPAFGTPVASSSAAKNEARQVLFTGLPYDIGENDLRELLLADPLRLPPVTTSVECFYSVEGRFKGTALVYVASDIDAERIRREYSGQQIDRTPRTNQPPIKPKGKSAAPGPVANDKPLGLKLLARLSKPGQVKDKHQLALLEKQKANLSKSGRSGAALLSRLQATPGAANAKTKPKPKRLSTGNAKIGRAKVNTNKNAMDVDKPVQAKKEKPKPKTQAELDEEMRAYERARRFAA</sequence>
<dbReference type="InterPro" id="IPR035979">
    <property type="entry name" value="RBD_domain_sf"/>
</dbReference>
<proteinExistence type="predicted"/>
<dbReference type="Gene3D" id="3.30.70.330">
    <property type="match status" value="1"/>
</dbReference>
<keyword evidence="3" id="KW-1185">Reference proteome</keyword>
<dbReference type="InterPro" id="IPR012677">
    <property type="entry name" value="Nucleotide-bd_a/b_plait_sf"/>
</dbReference>
<reference evidence="2 3" key="1">
    <citation type="journal article" date="2024" name="bioRxiv">
        <title>Comparative genomics of Cryptococcus and Kwoniella reveals pathogenesis evolution and contrasting karyotype dynamics via intercentromeric recombination or chromosome fusion.</title>
        <authorList>
            <person name="Coelho M.A."/>
            <person name="David-Palma M."/>
            <person name="Shea T."/>
            <person name="Bowers K."/>
            <person name="McGinley-Smith S."/>
            <person name="Mohammad A.W."/>
            <person name="Gnirke A."/>
            <person name="Yurkov A.M."/>
            <person name="Nowrousian M."/>
            <person name="Sun S."/>
            <person name="Cuomo C.A."/>
            <person name="Heitman J."/>
        </authorList>
    </citation>
    <scope>NUCLEOTIDE SEQUENCE [LARGE SCALE GENOMIC DNA]</scope>
    <source>
        <strain evidence="2 3">CBS 13917</strain>
    </source>
</reference>
<organism evidence="2 3">
    <name type="scientific">Kwoniella newhampshirensis</name>
    <dbReference type="NCBI Taxonomy" id="1651941"/>
    <lineage>
        <taxon>Eukaryota</taxon>
        <taxon>Fungi</taxon>
        <taxon>Dikarya</taxon>
        <taxon>Basidiomycota</taxon>
        <taxon>Agaricomycotina</taxon>
        <taxon>Tremellomycetes</taxon>
        <taxon>Tremellales</taxon>
        <taxon>Cryptococcaceae</taxon>
        <taxon>Kwoniella</taxon>
    </lineage>
</organism>
<dbReference type="GeneID" id="92181286"/>